<dbReference type="InterPro" id="IPR016024">
    <property type="entry name" value="ARM-type_fold"/>
</dbReference>
<dbReference type="GO" id="GO:0030014">
    <property type="term" value="C:CCR4-NOT complex"/>
    <property type="evidence" value="ECO:0007669"/>
    <property type="project" value="InterPro"/>
</dbReference>
<comment type="caution">
    <text evidence="2">The sequence shown here is derived from an EMBL/GenBank/DDBJ whole genome shotgun (WGS) entry which is preliminary data.</text>
</comment>
<dbReference type="Pfam" id="PF04078">
    <property type="entry name" value="Rcd1"/>
    <property type="match status" value="1"/>
</dbReference>
<organism evidence="2 3">
    <name type="scientific">Phanerochaete sordida</name>
    <dbReference type="NCBI Taxonomy" id="48140"/>
    <lineage>
        <taxon>Eukaryota</taxon>
        <taxon>Fungi</taxon>
        <taxon>Dikarya</taxon>
        <taxon>Basidiomycota</taxon>
        <taxon>Agaricomycotina</taxon>
        <taxon>Agaricomycetes</taxon>
        <taxon>Polyporales</taxon>
        <taxon>Phanerochaetaceae</taxon>
        <taxon>Phanerochaete</taxon>
    </lineage>
</organism>
<reference evidence="2 3" key="1">
    <citation type="submission" date="2021-08" db="EMBL/GenBank/DDBJ databases">
        <title>Draft Genome Sequence of Phanerochaete sordida strain YK-624.</title>
        <authorList>
            <person name="Mori T."/>
            <person name="Dohra H."/>
            <person name="Suzuki T."/>
            <person name="Kawagishi H."/>
            <person name="Hirai H."/>
        </authorList>
    </citation>
    <scope>NUCLEOTIDE SEQUENCE [LARGE SCALE GENOMIC DNA]</scope>
    <source>
        <strain evidence="2 3">YK-624</strain>
    </source>
</reference>
<evidence type="ECO:0000313" key="2">
    <source>
        <dbReference type="EMBL" id="GJE91111.1"/>
    </source>
</evidence>
<dbReference type="Gene3D" id="1.25.10.10">
    <property type="entry name" value="Leucine-rich Repeat Variant"/>
    <property type="match status" value="1"/>
</dbReference>
<comment type="similarity">
    <text evidence="1">Belongs to the CNOT9 family.</text>
</comment>
<dbReference type="InterPro" id="IPR011989">
    <property type="entry name" value="ARM-like"/>
</dbReference>
<dbReference type="InterPro" id="IPR007216">
    <property type="entry name" value="CNOT9"/>
</dbReference>
<name>A0A9P3GAB0_9APHY</name>
<dbReference type="AlphaFoldDB" id="A0A9P3GAB0"/>
<dbReference type="Proteomes" id="UP000703269">
    <property type="component" value="Unassembled WGS sequence"/>
</dbReference>
<sequence>MAGLVSPRPISYNNYNPYARNVPPHYPESPGSVGPMAIHTPGQGVGGYPGTSPAIPTVAHEEQKVYGLVIDLLNPEKREAALLELSKKREQYDDLALVLWHSFGIMPALLQEIVSVYPLLSPPNLTAHASNRVCNALALLQCVASHPETRQLFLNAHIPLFLYPFLNTTSKTRPFEYLRLTSLGVIGALVKQNDNTSVIHFLLSTEIIPLCLRIMETGSELSKTVAIFIVQKILLDETGLTYICHTYERFYAVGTVLSNMVNQLVETQAVRLLKHVVRCYLRLSDNLRAREALRACLPEPLRDNTFASLLKGDMVTKRCLTTLLNNLNE</sequence>
<keyword evidence="3" id="KW-1185">Reference proteome</keyword>
<dbReference type="FunFam" id="1.25.10.10:FF:000014">
    <property type="entry name" value="Cell differentiation protein RCD1"/>
    <property type="match status" value="1"/>
</dbReference>
<dbReference type="EMBL" id="BPQB01000019">
    <property type="protein sequence ID" value="GJE91111.1"/>
    <property type="molecule type" value="Genomic_DNA"/>
</dbReference>
<accession>A0A9P3GAB0</accession>
<dbReference type="OrthoDB" id="1183224at2759"/>
<dbReference type="SUPFAM" id="SSF48371">
    <property type="entry name" value="ARM repeat"/>
    <property type="match status" value="1"/>
</dbReference>
<evidence type="ECO:0000256" key="1">
    <source>
        <dbReference type="ARBA" id="ARBA00006385"/>
    </source>
</evidence>
<evidence type="ECO:0000313" key="3">
    <source>
        <dbReference type="Proteomes" id="UP000703269"/>
    </source>
</evidence>
<proteinExistence type="inferred from homology"/>
<protein>
    <submittedName>
        <fullName evidence="2">Rcd1-like cell differentiation family protein</fullName>
    </submittedName>
</protein>
<gene>
    <name evidence="2" type="ORF">PsYK624_072600</name>
</gene>
<dbReference type="PANTHER" id="PTHR12262">
    <property type="entry name" value="CCR4-NOT TRANSCRIPTION COMPLEX SUBUNIT 9"/>
    <property type="match status" value="1"/>
</dbReference>
<dbReference type="GO" id="GO:0006402">
    <property type="term" value="P:mRNA catabolic process"/>
    <property type="evidence" value="ECO:0007669"/>
    <property type="project" value="InterPro"/>
</dbReference>